<evidence type="ECO:0000256" key="1">
    <source>
        <dbReference type="SAM" id="SignalP"/>
    </source>
</evidence>
<feature type="chain" id="PRO_5043415314" evidence="1">
    <location>
        <begin position="17"/>
        <end position="54"/>
    </location>
</feature>
<comment type="caution">
    <text evidence="2">The sequence shown here is derived from an EMBL/GenBank/DDBJ whole genome shotgun (WGS) entry which is preliminary data.</text>
</comment>
<protein>
    <submittedName>
        <fullName evidence="2">Uncharacterized protein</fullName>
    </submittedName>
</protein>
<dbReference type="AlphaFoldDB" id="A0AAV0LQM6"/>
<gene>
    <name evidence="2" type="ORF">LITE_LOCUS24687</name>
</gene>
<dbReference type="EMBL" id="CAMGYJ010000006">
    <property type="protein sequence ID" value="CAI0435403.1"/>
    <property type="molecule type" value="Genomic_DNA"/>
</dbReference>
<feature type="non-terminal residue" evidence="2">
    <location>
        <position position="54"/>
    </location>
</feature>
<evidence type="ECO:0000313" key="2">
    <source>
        <dbReference type="EMBL" id="CAI0435403.1"/>
    </source>
</evidence>
<accession>A0AAV0LQM6</accession>
<sequence length="54" mass="6123">MLANCVEIGLLLLVICQYLKHLHSRAHALLERFTCFLPWNCLGFCCYPLGLTNG</sequence>
<organism evidence="2 3">
    <name type="scientific">Linum tenue</name>
    <dbReference type="NCBI Taxonomy" id="586396"/>
    <lineage>
        <taxon>Eukaryota</taxon>
        <taxon>Viridiplantae</taxon>
        <taxon>Streptophyta</taxon>
        <taxon>Embryophyta</taxon>
        <taxon>Tracheophyta</taxon>
        <taxon>Spermatophyta</taxon>
        <taxon>Magnoliopsida</taxon>
        <taxon>eudicotyledons</taxon>
        <taxon>Gunneridae</taxon>
        <taxon>Pentapetalae</taxon>
        <taxon>rosids</taxon>
        <taxon>fabids</taxon>
        <taxon>Malpighiales</taxon>
        <taxon>Linaceae</taxon>
        <taxon>Linum</taxon>
    </lineage>
</organism>
<keyword evidence="3" id="KW-1185">Reference proteome</keyword>
<name>A0AAV0LQM6_9ROSI</name>
<evidence type="ECO:0000313" key="3">
    <source>
        <dbReference type="Proteomes" id="UP001154282"/>
    </source>
</evidence>
<reference evidence="2" key="1">
    <citation type="submission" date="2022-08" db="EMBL/GenBank/DDBJ databases">
        <authorList>
            <person name="Gutierrez-Valencia J."/>
        </authorList>
    </citation>
    <scope>NUCLEOTIDE SEQUENCE</scope>
</reference>
<feature type="signal peptide" evidence="1">
    <location>
        <begin position="1"/>
        <end position="16"/>
    </location>
</feature>
<keyword evidence="1" id="KW-0732">Signal</keyword>
<proteinExistence type="predicted"/>
<dbReference type="Proteomes" id="UP001154282">
    <property type="component" value="Unassembled WGS sequence"/>
</dbReference>